<dbReference type="SUPFAM" id="SSF46565">
    <property type="entry name" value="Chaperone J-domain"/>
    <property type="match status" value="1"/>
</dbReference>
<accession>A0A143BSK5</accession>
<dbReference type="KEGG" id="stsi:A4E84_00165"/>
<dbReference type="EMBL" id="CP015098">
    <property type="protein sequence ID" value="AMW08103.1"/>
    <property type="molecule type" value="Genomic_DNA"/>
</dbReference>
<organism evidence="1 2">
    <name type="scientific">Streptomyces qaidamensis</name>
    <dbReference type="NCBI Taxonomy" id="1783515"/>
    <lineage>
        <taxon>Bacteria</taxon>
        <taxon>Bacillati</taxon>
        <taxon>Actinomycetota</taxon>
        <taxon>Actinomycetes</taxon>
        <taxon>Kitasatosporales</taxon>
        <taxon>Streptomycetaceae</taxon>
        <taxon>Streptomyces</taxon>
        <taxon>Streptomyces aurantiacus group</taxon>
    </lineage>
</organism>
<evidence type="ECO:0000313" key="1">
    <source>
        <dbReference type="EMBL" id="AMW08103.1"/>
    </source>
</evidence>
<gene>
    <name evidence="1" type="ORF">A4E84_00165</name>
</gene>
<dbReference type="AlphaFoldDB" id="A0A143BSK5"/>
<proteinExistence type="predicted"/>
<dbReference type="InterPro" id="IPR036869">
    <property type="entry name" value="J_dom_sf"/>
</dbReference>
<reference evidence="2" key="1">
    <citation type="submission" date="2016-04" db="EMBL/GenBank/DDBJ databases">
        <authorList>
            <person name="Zhang B."/>
        </authorList>
    </citation>
    <scope>NUCLEOTIDE SEQUENCE [LARGE SCALE GENOMIC DNA]</scope>
    <source>
        <strain evidence="2">S10</strain>
    </source>
</reference>
<dbReference type="Proteomes" id="UP000076096">
    <property type="component" value="Chromosome"/>
</dbReference>
<keyword evidence="2" id="KW-1185">Reference proteome</keyword>
<name>A0A143BSK5_9ACTN</name>
<evidence type="ECO:0000313" key="2">
    <source>
        <dbReference type="Proteomes" id="UP000076096"/>
    </source>
</evidence>
<sequence>MAIQRFKCAWCGLGWNRLPKPGRAPRFCSDACKQASWREKAAVARRIRDEQVALFHAEFDQITAAKPLPLTRVVPLLHGLAGSDPSHGLPVSRLYRTAAAAWHPDRPGGNHKVFQLLQEAHRLARLHAL</sequence>
<evidence type="ECO:0008006" key="3">
    <source>
        <dbReference type="Google" id="ProtNLM"/>
    </source>
</evidence>
<protein>
    <recommendedName>
        <fullName evidence="3">J domain-containing protein</fullName>
    </recommendedName>
</protein>